<dbReference type="eggNOG" id="COG1082">
    <property type="taxonomic scope" value="Bacteria"/>
</dbReference>
<dbReference type="InterPro" id="IPR050417">
    <property type="entry name" value="Sugar_Epim/Isomerase"/>
</dbReference>
<dbReference type="STRING" id="1298598.JCM21714_3456"/>
<feature type="domain" description="Xylose isomerase-like TIM barrel" evidence="2">
    <location>
        <begin position="16"/>
        <end position="252"/>
    </location>
</feature>
<reference evidence="3 4" key="1">
    <citation type="journal article" date="2014" name="Genome Announc.">
        <title>Draft Genome Sequence of the Boron-Tolerant and Moderately Halotolerant Bacterium Gracilibacillus boraciitolerans JCM 21714T.</title>
        <authorList>
            <person name="Ahmed I."/>
            <person name="Oshima K."/>
            <person name="Suda W."/>
            <person name="Kitamura K."/>
            <person name="Iida T."/>
            <person name="Ohmori Y."/>
            <person name="Fujiwara T."/>
            <person name="Hattori M."/>
            <person name="Ohkuma M."/>
        </authorList>
    </citation>
    <scope>NUCLEOTIDE SEQUENCE [LARGE SCALE GENOMIC DNA]</scope>
    <source>
        <strain evidence="3 4">JCM 21714</strain>
    </source>
</reference>
<keyword evidence="1" id="KW-0413">Isomerase</keyword>
<dbReference type="PANTHER" id="PTHR43489">
    <property type="entry name" value="ISOMERASE"/>
    <property type="match status" value="1"/>
</dbReference>
<dbReference type="AlphaFoldDB" id="W4VNG8"/>
<organism evidence="3 4">
    <name type="scientific">Gracilibacillus boraciitolerans JCM 21714</name>
    <dbReference type="NCBI Taxonomy" id="1298598"/>
    <lineage>
        <taxon>Bacteria</taxon>
        <taxon>Bacillati</taxon>
        <taxon>Bacillota</taxon>
        <taxon>Bacilli</taxon>
        <taxon>Bacillales</taxon>
        <taxon>Bacillaceae</taxon>
        <taxon>Gracilibacillus</taxon>
    </lineage>
</organism>
<dbReference type="RefSeq" id="WP_148295039.1">
    <property type="nucleotide sequence ID" value="NZ_BAVS01000022.1"/>
</dbReference>
<dbReference type="SUPFAM" id="SSF51658">
    <property type="entry name" value="Xylose isomerase-like"/>
    <property type="match status" value="1"/>
</dbReference>
<comment type="caution">
    <text evidence="3">The sequence shown here is derived from an EMBL/GenBank/DDBJ whole genome shotgun (WGS) entry which is preliminary data.</text>
</comment>
<protein>
    <recommendedName>
        <fullName evidence="2">Xylose isomerase-like TIM barrel domain-containing protein</fullName>
    </recommendedName>
</protein>
<dbReference type="InterPro" id="IPR013022">
    <property type="entry name" value="Xyl_isomerase-like_TIM-brl"/>
</dbReference>
<dbReference type="PANTHER" id="PTHR43489:SF7">
    <property type="entry name" value="3-DEHYDRO-D-GULOSIDE 4-EPIMERASE-RELATED"/>
    <property type="match status" value="1"/>
</dbReference>
<dbReference type="InterPro" id="IPR036237">
    <property type="entry name" value="Xyl_isomerase-like_sf"/>
</dbReference>
<dbReference type="GO" id="GO:0016853">
    <property type="term" value="F:isomerase activity"/>
    <property type="evidence" value="ECO:0007669"/>
    <property type="project" value="UniProtKB-KW"/>
</dbReference>
<dbReference type="EMBL" id="BAVS01000022">
    <property type="protein sequence ID" value="GAE94309.1"/>
    <property type="molecule type" value="Genomic_DNA"/>
</dbReference>
<sequence>MKTIIVGVCGTIEDAQIIKEAGYNFLECTVTSLMPEDDQQFDAIWEKYKKCPLPIETCNILLPGDLPVTGPNVETARIRSYIDTAMHRVKMIGADTVVFGSGKARSFPEGFSKIEAEAQIIVFLTMVAQVIEPLHITLVIEPLNKKESNIINSVPEAIELAKKISHPSIQVLADLYHMEEEKEPLSHLITAKDCLKHVHVADSGRMAPGRGTYPYREFKQYLAEAGYNNRISIECEWNHVEQELKDAKAFLDTVFHDH</sequence>
<proteinExistence type="predicted"/>
<accession>W4VNG8</accession>
<dbReference type="Gene3D" id="3.20.20.150">
    <property type="entry name" value="Divalent-metal-dependent TIM barrel enzymes"/>
    <property type="match status" value="1"/>
</dbReference>
<gene>
    <name evidence="3" type="ORF">JCM21714_3456</name>
</gene>
<dbReference type="Proteomes" id="UP000019102">
    <property type="component" value="Unassembled WGS sequence"/>
</dbReference>
<evidence type="ECO:0000313" key="3">
    <source>
        <dbReference type="EMBL" id="GAE94309.1"/>
    </source>
</evidence>
<evidence type="ECO:0000259" key="2">
    <source>
        <dbReference type="Pfam" id="PF01261"/>
    </source>
</evidence>
<keyword evidence="4" id="KW-1185">Reference proteome</keyword>
<name>W4VNG8_9BACI</name>
<evidence type="ECO:0000313" key="4">
    <source>
        <dbReference type="Proteomes" id="UP000019102"/>
    </source>
</evidence>
<dbReference type="OrthoDB" id="9814946at2"/>
<dbReference type="Pfam" id="PF01261">
    <property type="entry name" value="AP_endonuc_2"/>
    <property type="match status" value="1"/>
</dbReference>
<evidence type="ECO:0000256" key="1">
    <source>
        <dbReference type="ARBA" id="ARBA00023235"/>
    </source>
</evidence>